<dbReference type="SUPFAM" id="SSF55781">
    <property type="entry name" value="GAF domain-like"/>
    <property type="match status" value="1"/>
</dbReference>
<dbReference type="Pfam" id="PF02518">
    <property type="entry name" value="HATPase_c"/>
    <property type="match status" value="1"/>
</dbReference>
<dbReference type="InterPro" id="IPR003594">
    <property type="entry name" value="HATPase_dom"/>
</dbReference>
<dbReference type="AlphaFoldDB" id="A0AA47E5Y4"/>
<dbReference type="InterPro" id="IPR035965">
    <property type="entry name" value="PAS-like_dom_sf"/>
</dbReference>
<dbReference type="InterPro" id="IPR003661">
    <property type="entry name" value="HisK_dim/P_dom"/>
</dbReference>
<dbReference type="PANTHER" id="PTHR43065:SF49">
    <property type="entry name" value="HISTIDINE KINASE"/>
    <property type="match status" value="1"/>
</dbReference>
<evidence type="ECO:0000256" key="2">
    <source>
        <dbReference type="ARBA" id="ARBA00012438"/>
    </source>
</evidence>
<dbReference type="InterPro" id="IPR036097">
    <property type="entry name" value="HisK_dim/P_sf"/>
</dbReference>
<dbReference type="Pfam" id="PF08448">
    <property type="entry name" value="PAS_4"/>
    <property type="match status" value="3"/>
</dbReference>
<dbReference type="Pfam" id="PF01590">
    <property type="entry name" value="GAF"/>
    <property type="match status" value="1"/>
</dbReference>
<feature type="domain" description="Histidine kinase" evidence="7">
    <location>
        <begin position="637"/>
        <end position="856"/>
    </location>
</feature>
<evidence type="ECO:0000256" key="5">
    <source>
        <dbReference type="ARBA" id="ARBA00022777"/>
    </source>
</evidence>
<dbReference type="InterPro" id="IPR005467">
    <property type="entry name" value="His_kinase_dom"/>
</dbReference>
<dbReference type="Gene3D" id="3.30.450.20">
    <property type="entry name" value="PAS domain"/>
    <property type="match status" value="3"/>
</dbReference>
<keyword evidence="5" id="KW-0418">Kinase</keyword>
<dbReference type="SUPFAM" id="SSF55874">
    <property type="entry name" value="ATPase domain of HSP90 chaperone/DNA topoisomerase II/histidine kinase"/>
    <property type="match status" value="1"/>
</dbReference>
<dbReference type="SMART" id="SM00086">
    <property type="entry name" value="PAC"/>
    <property type="match status" value="2"/>
</dbReference>
<evidence type="ECO:0000256" key="6">
    <source>
        <dbReference type="PROSITE-ProRule" id="PRU00169"/>
    </source>
</evidence>
<evidence type="ECO:0000256" key="1">
    <source>
        <dbReference type="ARBA" id="ARBA00000085"/>
    </source>
</evidence>
<dbReference type="InterPro" id="IPR004358">
    <property type="entry name" value="Sig_transdc_His_kin-like_C"/>
</dbReference>
<dbReference type="SMART" id="SM00388">
    <property type="entry name" value="HisKA"/>
    <property type="match status" value="1"/>
</dbReference>
<accession>A0AA47E5Y4</accession>
<evidence type="ECO:0000313" key="10">
    <source>
        <dbReference type="EMBL" id="WAE54608.1"/>
    </source>
</evidence>
<dbReference type="InterPro" id="IPR001789">
    <property type="entry name" value="Sig_transdc_resp-reg_receiver"/>
</dbReference>
<feature type="domain" description="PAC" evidence="9">
    <location>
        <begin position="120"/>
        <end position="173"/>
    </location>
</feature>
<feature type="domain" description="Response regulatory" evidence="8">
    <location>
        <begin position="883"/>
        <end position="994"/>
    </location>
</feature>
<dbReference type="InterPro" id="IPR013656">
    <property type="entry name" value="PAS_4"/>
</dbReference>
<dbReference type="PROSITE" id="PS50109">
    <property type="entry name" value="HIS_KIN"/>
    <property type="match status" value="1"/>
</dbReference>
<feature type="modified residue" description="4-aspartylphosphate" evidence="6">
    <location>
        <position position="932"/>
    </location>
</feature>
<evidence type="ECO:0000259" key="7">
    <source>
        <dbReference type="PROSITE" id="PS50109"/>
    </source>
</evidence>
<dbReference type="SMART" id="SM00387">
    <property type="entry name" value="HATPase_c"/>
    <property type="match status" value="1"/>
</dbReference>
<dbReference type="InterPro" id="IPR029016">
    <property type="entry name" value="GAF-like_dom_sf"/>
</dbReference>
<protein>
    <recommendedName>
        <fullName evidence="2">histidine kinase</fullName>
        <ecNumber evidence="2">2.7.13.3</ecNumber>
    </recommendedName>
</protein>
<dbReference type="Gene3D" id="3.40.50.2300">
    <property type="match status" value="1"/>
</dbReference>
<dbReference type="InterPro" id="IPR001610">
    <property type="entry name" value="PAC"/>
</dbReference>
<dbReference type="Pfam" id="PF00072">
    <property type="entry name" value="Response_reg"/>
    <property type="match status" value="1"/>
</dbReference>
<dbReference type="EC" id="2.7.13.3" evidence="2"/>
<dbReference type="Gene3D" id="3.30.565.10">
    <property type="entry name" value="Histidine kinase-like ATPase, C-terminal domain"/>
    <property type="match status" value="1"/>
</dbReference>
<evidence type="ECO:0000256" key="3">
    <source>
        <dbReference type="ARBA" id="ARBA00022553"/>
    </source>
</evidence>
<dbReference type="CDD" id="cd00082">
    <property type="entry name" value="HisKA"/>
    <property type="match status" value="1"/>
</dbReference>
<dbReference type="SUPFAM" id="SSF52172">
    <property type="entry name" value="CheY-like"/>
    <property type="match status" value="1"/>
</dbReference>
<dbReference type="SMART" id="SM00091">
    <property type="entry name" value="PAS"/>
    <property type="match status" value="2"/>
</dbReference>
<dbReference type="PRINTS" id="PR00344">
    <property type="entry name" value="BCTRLSENSOR"/>
</dbReference>
<dbReference type="EMBL" id="CP113257">
    <property type="protein sequence ID" value="WAE54608.1"/>
    <property type="molecule type" value="Genomic_DNA"/>
</dbReference>
<dbReference type="SUPFAM" id="SSF47384">
    <property type="entry name" value="Homodimeric domain of signal transducing histidine kinase"/>
    <property type="match status" value="1"/>
</dbReference>
<dbReference type="InterPro" id="IPR003018">
    <property type="entry name" value="GAF"/>
</dbReference>
<dbReference type="InterPro" id="IPR000700">
    <property type="entry name" value="PAS-assoc_C"/>
</dbReference>
<dbReference type="Pfam" id="PF00512">
    <property type="entry name" value="HisKA"/>
    <property type="match status" value="1"/>
</dbReference>
<comment type="catalytic activity">
    <reaction evidence="1">
        <text>ATP + protein L-histidine = ADP + protein N-phospho-L-histidine.</text>
        <dbReference type="EC" id="2.7.13.3"/>
    </reaction>
</comment>
<dbReference type="RefSeq" id="WP_267932743.1">
    <property type="nucleotide sequence ID" value="NZ_CP113257.1"/>
</dbReference>
<name>A0AA47E5Y4_9GAMM</name>
<evidence type="ECO:0000256" key="4">
    <source>
        <dbReference type="ARBA" id="ARBA00022679"/>
    </source>
</evidence>
<dbReference type="Gene3D" id="3.30.450.40">
    <property type="match status" value="1"/>
</dbReference>
<dbReference type="PROSITE" id="PS50110">
    <property type="entry name" value="RESPONSE_REGULATORY"/>
    <property type="match status" value="1"/>
</dbReference>
<organism evidence="10 11">
    <name type="scientific">Stutzerimonas frequens</name>
    <dbReference type="NCBI Taxonomy" id="2968969"/>
    <lineage>
        <taxon>Bacteria</taxon>
        <taxon>Pseudomonadati</taxon>
        <taxon>Pseudomonadota</taxon>
        <taxon>Gammaproteobacteria</taxon>
        <taxon>Pseudomonadales</taxon>
        <taxon>Pseudomonadaceae</taxon>
        <taxon>Stutzerimonas</taxon>
    </lineage>
</organism>
<dbReference type="InterPro" id="IPR000014">
    <property type="entry name" value="PAS"/>
</dbReference>
<dbReference type="SMART" id="SM00065">
    <property type="entry name" value="GAF"/>
    <property type="match status" value="1"/>
</dbReference>
<evidence type="ECO:0000259" key="8">
    <source>
        <dbReference type="PROSITE" id="PS50110"/>
    </source>
</evidence>
<dbReference type="SMART" id="SM00448">
    <property type="entry name" value="REC"/>
    <property type="match status" value="1"/>
</dbReference>
<evidence type="ECO:0000259" key="9">
    <source>
        <dbReference type="PROSITE" id="PS50113"/>
    </source>
</evidence>
<evidence type="ECO:0000313" key="11">
    <source>
        <dbReference type="Proteomes" id="UP001164632"/>
    </source>
</evidence>
<dbReference type="Gene3D" id="1.10.287.130">
    <property type="match status" value="1"/>
</dbReference>
<sequence length="997" mass="108245">MDPAANLAPDDSSLAFLPAGGALGALIRRFDWSQTALGPLAEWPSSLKTVTAMLLLSPTPIALLWGERGVMIYNDAYSELAGSRHPQLLGSEVREGWPEVAEFNDNVMKVVLAGGALSYKDQELLLYRSGRPERAWMNLDYSPVFDDQARPAGVIALVVETTERVMAERELQRQQARLQQMFEQAPGLMAMLRGPEHVFEMTNPAYLRVVGERDVIGRPVREALPEVERQGFIDILDQVYRSGTAFVGSGIRVGLQRIQGEAEEERLLDFVFQPVTDANGDVYGIFVEGHDVTERAEAEQALRENEQRLRFLDALAKETARSVDADAILATTTRMLGEHLGLSSCAYADMEPDQDSFTIRGDWSAPGCTSIVGHYRLAAFGSLAVQQLRAGEAFIVDDHLARLPAADAATFQQLDIAATICLPLVKEGRLTALMAIHDRVPRVWSACELALLREVTDRSWAHIERVRSAAAVRQREQCFLEQLEAKVAERTAALARSEANIRAVLETSHLYMAMLAPDGAILYVNATALAGIGARFNELAYLPFWESPWFAATPGMPERVREMTRRVAAGATERVTMTLNMPQGVRVFDFSVRPVTGEDGSIFALVPEALDISERVNAEQALQQLHKMEALGSLTGGIAHDFNNLLMAVLGSLDLLRRRMPADPALLRLVDNARAGAERGASLTARMLTFARKQELHKTPIDLAQLIAGMKELLLSSLGPTIQLQVELPTRLAQVKTDPNQLETALLNLAANARDAMAGVGHIRIAAEELTLTEEQNGLPAARYVRLELSDSGTGMDEATLKRAVEPFFTTKGVGKGTGLGLSMVHGLAEQSGGRLVLRSSPGAGTTAEIWLPALAADNAPASAPVSTPAPDESPRRTTKPLTLLAVDDDELVLFSTVGILEAAGHRVLSARSAGEALDLLRVNQVDILITDHAMPLMSGAQLAAVVRETRPQLPVLLVSGYAELPSTTPALALHRLAKPFTPDQLLDAIEQLRGGS</sequence>
<dbReference type="InterPro" id="IPR011006">
    <property type="entry name" value="CheY-like_superfamily"/>
</dbReference>
<dbReference type="PANTHER" id="PTHR43065">
    <property type="entry name" value="SENSOR HISTIDINE KINASE"/>
    <property type="match status" value="1"/>
</dbReference>
<gene>
    <name evidence="10" type="ORF">OSV15_10800</name>
</gene>
<dbReference type="NCBIfam" id="TIGR00229">
    <property type="entry name" value="sensory_box"/>
    <property type="match status" value="3"/>
</dbReference>
<proteinExistence type="predicted"/>
<dbReference type="GO" id="GO:0000155">
    <property type="term" value="F:phosphorelay sensor kinase activity"/>
    <property type="evidence" value="ECO:0007669"/>
    <property type="project" value="InterPro"/>
</dbReference>
<feature type="domain" description="PAC" evidence="9">
    <location>
        <begin position="573"/>
        <end position="624"/>
    </location>
</feature>
<feature type="domain" description="PAC" evidence="9">
    <location>
        <begin position="249"/>
        <end position="304"/>
    </location>
</feature>
<dbReference type="PROSITE" id="PS50113">
    <property type="entry name" value="PAC"/>
    <property type="match status" value="3"/>
</dbReference>
<reference evidence="10" key="1">
    <citation type="submission" date="2022-11" db="EMBL/GenBank/DDBJ databases">
        <title>Genomic of Pseudomonas TF18.</title>
        <authorList>
            <person name="Liu T."/>
        </authorList>
    </citation>
    <scope>NUCLEOTIDE SEQUENCE</scope>
    <source>
        <strain evidence="10">TF18</strain>
    </source>
</reference>
<dbReference type="SUPFAM" id="SSF55785">
    <property type="entry name" value="PYP-like sensor domain (PAS domain)"/>
    <property type="match status" value="3"/>
</dbReference>
<keyword evidence="3 6" id="KW-0597">Phosphoprotein</keyword>
<dbReference type="InterPro" id="IPR036890">
    <property type="entry name" value="HATPase_C_sf"/>
</dbReference>
<keyword evidence="4" id="KW-0808">Transferase</keyword>
<dbReference type="Proteomes" id="UP001164632">
    <property type="component" value="Chromosome"/>
</dbReference>